<dbReference type="SUPFAM" id="SSF47598">
    <property type="entry name" value="Ribbon-helix-helix"/>
    <property type="match status" value="1"/>
</dbReference>
<dbReference type="InterPro" id="IPR010985">
    <property type="entry name" value="Ribbon_hlx_hlx"/>
</dbReference>
<dbReference type="GO" id="GO:0005737">
    <property type="term" value="C:cytoplasm"/>
    <property type="evidence" value="ECO:0007669"/>
    <property type="project" value="UniProtKB-SubCell"/>
</dbReference>
<evidence type="ECO:0000313" key="8">
    <source>
        <dbReference type="Proteomes" id="UP000249555"/>
    </source>
</evidence>
<evidence type="ECO:0000313" key="7">
    <source>
        <dbReference type="EMBL" id="PZO72457.1"/>
    </source>
</evidence>
<proteinExistence type="inferred from homology"/>
<dbReference type="InterPro" id="IPR008876">
    <property type="entry name" value="TraY"/>
</dbReference>
<accession>A0A2W4YTQ0</accession>
<evidence type="ECO:0000256" key="1">
    <source>
        <dbReference type="ARBA" id="ARBA00004496"/>
    </source>
</evidence>
<organism evidence="7 8">
    <name type="scientific">Sphingomonas taxi</name>
    <dbReference type="NCBI Taxonomy" id="1549858"/>
    <lineage>
        <taxon>Bacteria</taxon>
        <taxon>Pseudomonadati</taxon>
        <taxon>Pseudomonadota</taxon>
        <taxon>Alphaproteobacteria</taxon>
        <taxon>Sphingomonadales</taxon>
        <taxon>Sphingomonadaceae</taxon>
        <taxon>Sphingomonas</taxon>
    </lineage>
</organism>
<dbReference type="EMBL" id="QFMX01000012">
    <property type="protein sequence ID" value="PZO72457.1"/>
    <property type="molecule type" value="Genomic_DNA"/>
</dbReference>
<evidence type="ECO:0000256" key="3">
    <source>
        <dbReference type="ARBA" id="ARBA00020541"/>
    </source>
</evidence>
<evidence type="ECO:0000256" key="5">
    <source>
        <dbReference type="ARBA" id="ARBA00022971"/>
    </source>
</evidence>
<comment type="caution">
    <text evidence="7">The sequence shown here is derived from an EMBL/GenBank/DDBJ whole genome shotgun (WGS) entry which is preliminary data.</text>
</comment>
<comment type="similarity">
    <text evidence="2">Belongs to the TraY family.</text>
</comment>
<keyword evidence="4" id="KW-0963">Cytoplasm</keyword>
<comment type="subcellular location">
    <subcellularLocation>
        <location evidence="1">Cytoplasm</location>
    </subcellularLocation>
</comment>
<evidence type="ECO:0000256" key="4">
    <source>
        <dbReference type="ARBA" id="ARBA00022490"/>
    </source>
</evidence>
<evidence type="ECO:0000256" key="2">
    <source>
        <dbReference type="ARBA" id="ARBA00007183"/>
    </source>
</evidence>
<reference evidence="7 8" key="1">
    <citation type="submission" date="2017-08" db="EMBL/GenBank/DDBJ databases">
        <title>Infants hospitalized years apart are colonized by the same room-sourced microbial strains.</title>
        <authorList>
            <person name="Brooks B."/>
            <person name="Olm M.R."/>
            <person name="Firek B.A."/>
            <person name="Baker R."/>
            <person name="Thomas B.C."/>
            <person name="Morowitz M.J."/>
            <person name="Banfield J.F."/>
        </authorList>
    </citation>
    <scope>NUCLEOTIDE SEQUENCE [LARGE SCALE GENOMIC DNA]</scope>
    <source>
        <strain evidence="7">S2_018_000_R3_119</strain>
    </source>
</reference>
<dbReference type="GO" id="GO:0006355">
    <property type="term" value="P:regulation of DNA-templated transcription"/>
    <property type="evidence" value="ECO:0007669"/>
    <property type="project" value="InterPro"/>
</dbReference>
<sequence>MLAVRLDEQIEARLEALAARTGRTKTFYARAAIEAHLDDLEDFYLAEDRLRDFREGDAIPLSTLKAELGLGD</sequence>
<dbReference type="InterPro" id="IPR013321">
    <property type="entry name" value="Arc_rbn_hlx_hlx"/>
</dbReference>
<protein>
    <recommendedName>
        <fullName evidence="3">Relaxosome protein TraY</fullName>
    </recommendedName>
</protein>
<dbReference type="Proteomes" id="UP000249555">
    <property type="component" value="Unassembled WGS sequence"/>
</dbReference>
<evidence type="ECO:0000256" key="6">
    <source>
        <dbReference type="ARBA" id="ARBA00023125"/>
    </source>
</evidence>
<dbReference type="AlphaFoldDB" id="A0A2W4YTQ0"/>
<gene>
    <name evidence="7" type="ORF">DI640_12770</name>
</gene>
<dbReference type="Gene3D" id="1.10.1220.10">
    <property type="entry name" value="Met repressor-like"/>
    <property type="match status" value="1"/>
</dbReference>
<keyword evidence="6" id="KW-0238">DNA-binding</keyword>
<keyword evidence="5" id="KW-0184">Conjugation</keyword>
<dbReference type="GO" id="GO:0003677">
    <property type="term" value="F:DNA binding"/>
    <property type="evidence" value="ECO:0007669"/>
    <property type="project" value="UniProtKB-KW"/>
</dbReference>
<dbReference type="Pfam" id="PF05509">
    <property type="entry name" value="TraY"/>
    <property type="match status" value="1"/>
</dbReference>
<name>A0A2W4YTQ0_9SPHN</name>